<keyword evidence="1" id="KW-0694">RNA-binding</keyword>
<dbReference type="InterPro" id="IPR000504">
    <property type="entry name" value="RRM_dom"/>
</dbReference>
<protein>
    <recommendedName>
        <fullName evidence="3">RRM domain-containing protein</fullName>
    </recommendedName>
</protein>
<dbReference type="SMART" id="SM00360">
    <property type="entry name" value="RRM"/>
    <property type="match status" value="1"/>
</dbReference>
<dbReference type="VEuPathDB" id="ToxoDB:NCLIV_003380"/>
<dbReference type="Proteomes" id="UP000007494">
    <property type="component" value="Chromosome Ib"/>
</dbReference>
<dbReference type="GeneID" id="13445902"/>
<gene>
    <name evidence="4" type="ORF">NCLIV_003380</name>
</gene>
<evidence type="ECO:0000256" key="2">
    <source>
        <dbReference type="SAM" id="MobiDB-lite"/>
    </source>
</evidence>
<reference evidence="5" key="1">
    <citation type="journal article" date="2012" name="PLoS Pathog.">
        <title>Comparative genomics of the apicomplexan parasites Toxoplasma gondii and Neospora caninum: Coccidia differing in host range and transmission strategy.</title>
        <authorList>
            <person name="Reid A.J."/>
            <person name="Vermont S.J."/>
            <person name="Cotton J.A."/>
            <person name="Harris D."/>
            <person name="Hill-Cawthorne G.A."/>
            <person name="Konen-Waisman S."/>
            <person name="Latham S.M."/>
            <person name="Mourier T."/>
            <person name="Norton R."/>
            <person name="Quail M.A."/>
            <person name="Sanders M."/>
            <person name="Shanmugam D."/>
            <person name="Sohal A."/>
            <person name="Wasmuth J.D."/>
            <person name="Brunk B."/>
            <person name="Grigg M.E."/>
            <person name="Howard J.C."/>
            <person name="Parkinson J."/>
            <person name="Roos D.S."/>
            <person name="Trees A.J."/>
            <person name="Berriman M."/>
            <person name="Pain A."/>
            <person name="Wastling J.M."/>
        </authorList>
    </citation>
    <scope>NUCLEOTIDE SEQUENCE [LARGE SCALE GENOMIC DNA]</scope>
    <source>
        <strain evidence="5">Liverpool</strain>
    </source>
</reference>
<dbReference type="Gene3D" id="3.30.70.330">
    <property type="match status" value="1"/>
</dbReference>
<feature type="compositionally biased region" description="Basic and acidic residues" evidence="2">
    <location>
        <begin position="28"/>
        <end position="53"/>
    </location>
</feature>
<dbReference type="InParanoid" id="F0V812"/>
<name>F0V812_NEOCL</name>
<dbReference type="OrthoDB" id="439808at2759"/>
<feature type="region of interest" description="Disordered" evidence="2">
    <location>
        <begin position="1"/>
        <end position="153"/>
    </location>
</feature>
<dbReference type="PANTHER" id="PTHR23147">
    <property type="entry name" value="SERINE/ARGININE RICH SPLICING FACTOR"/>
    <property type="match status" value="1"/>
</dbReference>
<dbReference type="RefSeq" id="XP_003879888.1">
    <property type="nucleotide sequence ID" value="XM_003879839.1"/>
</dbReference>
<organism evidence="4 5">
    <name type="scientific">Neospora caninum (strain Liverpool)</name>
    <dbReference type="NCBI Taxonomy" id="572307"/>
    <lineage>
        <taxon>Eukaryota</taxon>
        <taxon>Sar</taxon>
        <taxon>Alveolata</taxon>
        <taxon>Apicomplexa</taxon>
        <taxon>Conoidasida</taxon>
        <taxon>Coccidia</taxon>
        <taxon>Eucoccidiorida</taxon>
        <taxon>Eimeriorina</taxon>
        <taxon>Sarcocystidae</taxon>
        <taxon>Neospora</taxon>
    </lineage>
</organism>
<evidence type="ECO:0000256" key="1">
    <source>
        <dbReference type="PROSITE-ProRule" id="PRU00176"/>
    </source>
</evidence>
<sequence length="369" mass="42065">MRRERDYSPPPRYGGRRDDLRSSSLDGPMRRSYEREDRGKFLGRRDRGRDMSSDRSLSPRRRRDDFRRDGSLDDRPPGRYSPGDYYRRRYNAVMDRNDSPYGRRERDGRDENFRGARNASPGEPGDDYRGRPRGDKYGSGAGEHSGKGRRYSVVARGVDRSATQDDLRKFFGRCSDVKDVYIPLHYKTKQPRQVNRSSNICIFTRTRGFAFIEFETEWAMVKVLKQLQGAEFLGRRLMLEEAEGEPSTAEEMVRRSTFSRVSVIGALSVVVSSNAASGARRTEISASITEGMEEVVAALRTDPFEMNEDIRDPQRDAEIFELATGSGVEADQQTNPDESRVLTLLGSLAQRSFCESCFNAFYAQETAVL</sequence>
<dbReference type="OMA" id="FETEWAM"/>
<feature type="compositionally biased region" description="Basic and acidic residues" evidence="2">
    <location>
        <begin position="95"/>
        <end position="114"/>
    </location>
</feature>
<dbReference type="Pfam" id="PF00076">
    <property type="entry name" value="RRM_1"/>
    <property type="match status" value="1"/>
</dbReference>
<feature type="compositionally biased region" description="Basic and acidic residues" evidence="2">
    <location>
        <begin position="62"/>
        <end position="77"/>
    </location>
</feature>
<dbReference type="InterPro" id="IPR050907">
    <property type="entry name" value="SRSF"/>
</dbReference>
<proteinExistence type="predicted"/>
<dbReference type="SUPFAM" id="SSF54928">
    <property type="entry name" value="RNA-binding domain, RBD"/>
    <property type="match status" value="1"/>
</dbReference>
<dbReference type="InterPro" id="IPR012677">
    <property type="entry name" value="Nucleotide-bd_a/b_plait_sf"/>
</dbReference>
<feature type="compositionally biased region" description="Basic and acidic residues" evidence="2">
    <location>
        <begin position="126"/>
        <end position="136"/>
    </location>
</feature>
<dbReference type="AlphaFoldDB" id="F0V812"/>
<dbReference type="InterPro" id="IPR035979">
    <property type="entry name" value="RBD_domain_sf"/>
</dbReference>
<evidence type="ECO:0000313" key="5">
    <source>
        <dbReference type="Proteomes" id="UP000007494"/>
    </source>
</evidence>
<evidence type="ECO:0000259" key="3">
    <source>
        <dbReference type="PROSITE" id="PS50102"/>
    </source>
</evidence>
<dbReference type="GO" id="GO:0003723">
    <property type="term" value="F:RNA binding"/>
    <property type="evidence" value="ECO:0007669"/>
    <property type="project" value="UniProtKB-UniRule"/>
</dbReference>
<dbReference type="PROSITE" id="PS50102">
    <property type="entry name" value="RRM"/>
    <property type="match status" value="1"/>
</dbReference>
<keyword evidence="5" id="KW-1185">Reference proteome</keyword>
<dbReference type="EMBL" id="FR823381">
    <property type="protein sequence ID" value="CBZ49853.1"/>
    <property type="molecule type" value="Genomic_DNA"/>
</dbReference>
<feature type="domain" description="RRM" evidence="3">
    <location>
        <begin position="151"/>
        <end position="244"/>
    </location>
</feature>
<evidence type="ECO:0000313" key="4">
    <source>
        <dbReference type="EMBL" id="CBZ49853.1"/>
    </source>
</evidence>
<accession>F0V812</accession>
<dbReference type="eggNOG" id="KOG0118">
    <property type="taxonomic scope" value="Eukaryota"/>
</dbReference>